<feature type="compositionally biased region" description="Polar residues" evidence="1">
    <location>
        <begin position="106"/>
        <end position="133"/>
    </location>
</feature>
<accession>A0A6A4IFS5</accession>
<feature type="compositionally biased region" description="Polar residues" evidence="1">
    <location>
        <begin position="76"/>
        <end position="87"/>
    </location>
</feature>
<feature type="compositionally biased region" description="Low complexity" evidence="1">
    <location>
        <begin position="58"/>
        <end position="75"/>
    </location>
</feature>
<dbReference type="AlphaFoldDB" id="A0A6A4IFS5"/>
<protein>
    <submittedName>
        <fullName evidence="2">Uncharacterized protein</fullName>
    </submittedName>
</protein>
<feature type="compositionally biased region" description="Polar residues" evidence="1">
    <location>
        <begin position="7"/>
        <end position="18"/>
    </location>
</feature>
<dbReference type="OrthoDB" id="3241567at2759"/>
<name>A0A6A4IFS5_9AGAR</name>
<keyword evidence="3" id="KW-1185">Reference proteome</keyword>
<organism evidence="2 3">
    <name type="scientific">Gymnopus androsaceus JB14</name>
    <dbReference type="NCBI Taxonomy" id="1447944"/>
    <lineage>
        <taxon>Eukaryota</taxon>
        <taxon>Fungi</taxon>
        <taxon>Dikarya</taxon>
        <taxon>Basidiomycota</taxon>
        <taxon>Agaricomycotina</taxon>
        <taxon>Agaricomycetes</taxon>
        <taxon>Agaricomycetidae</taxon>
        <taxon>Agaricales</taxon>
        <taxon>Marasmiineae</taxon>
        <taxon>Omphalotaceae</taxon>
        <taxon>Gymnopus</taxon>
    </lineage>
</organism>
<evidence type="ECO:0000313" key="3">
    <source>
        <dbReference type="Proteomes" id="UP000799118"/>
    </source>
</evidence>
<gene>
    <name evidence="2" type="ORF">BT96DRAFT_914301</name>
</gene>
<feature type="region of interest" description="Disordered" evidence="1">
    <location>
        <begin position="55"/>
        <end position="189"/>
    </location>
</feature>
<feature type="region of interest" description="Disordered" evidence="1">
    <location>
        <begin position="1"/>
        <end position="37"/>
    </location>
</feature>
<feature type="compositionally biased region" description="Low complexity" evidence="1">
    <location>
        <begin position="150"/>
        <end position="171"/>
    </location>
</feature>
<evidence type="ECO:0000313" key="2">
    <source>
        <dbReference type="EMBL" id="KAE9407957.1"/>
    </source>
</evidence>
<proteinExistence type="predicted"/>
<sequence length="484" mass="52499">MQPWIGTGSNQHRASNHASAPGSRPRLGFGLGHNPLPDPPAIVPGFAGLAHMSRYPHTHASGSHPGGPHSSPPTSCSRLSNPFSNSGRDSDYSLLAPPIIREVGFNRQNPPNRSSQEPPSQNAPEPQPTSNQPNRRRTSRRSRDHPGGPPSTSSSSSSSSSSPSSSAGDPTPSGPPPPLNNHFPYPGNAPPPTPAFIPMVPTTPVAHHYHYYFPSPPRPPQPPLANWPQVPLWPTPAIPAVLLQPAGPTPVWEAGTFPVSRLGDPVPLRVHPHILYNPIDPALPVLQWDVVLRAEQARLLTGKGLISRPFLGDEAVIPMALRQTPPAGTGAGGTTAKIDNIWIESDTFILAWWMQYWGPIIIEKSTITAYLSIPLTNRDYRRAVQVQTQMEGVNHGNAMRLRAARRLRASNGCELRSVALKGRALEDGWSRRMMGADPGEPSIYRRSDVLGSYRRFMGLRPVVYSDGSWKLLLGLAPGPVPKFY</sequence>
<evidence type="ECO:0000256" key="1">
    <source>
        <dbReference type="SAM" id="MobiDB-lite"/>
    </source>
</evidence>
<dbReference type="Proteomes" id="UP000799118">
    <property type="component" value="Unassembled WGS sequence"/>
</dbReference>
<feature type="compositionally biased region" description="Basic residues" evidence="1">
    <location>
        <begin position="134"/>
        <end position="143"/>
    </location>
</feature>
<reference evidence="2" key="1">
    <citation type="journal article" date="2019" name="Environ. Microbiol.">
        <title>Fungal ecological strategies reflected in gene transcription - a case study of two litter decomposers.</title>
        <authorList>
            <person name="Barbi F."/>
            <person name="Kohler A."/>
            <person name="Barry K."/>
            <person name="Baskaran P."/>
            <person name="Daum C."/>
            <person name="Fauchery L."/>
            <person name="Ihrmark K."/>
            <person name="Kuo A."/>
            <person name="LaButti K."/>
            <person name="Lipzen A."/>
            <person name="Morin E."/>
            <person name="Grigoriev I.V."/>
            <person name="Henrissat B."/>
            <person name="Lindahl B."/>
            <person name="Martin F."/>
        </authorList>
    </citation>
    <scope>NUCLEOTIDE SEQUENCE</scope>
    <source>
        <strain evidence="2">JB14</strain>
    </source>
</reference>
<dbReference type="EMBL" id="ML769393">
    <property type="protein sequence ID" value="KAE9407957.1"/>
    <property type="molecule type" value="Genomic_DNA"/>
</dbReference>